<reference evidence="4 5" key="1">
    <citation type="submission" date="2023-10" db="EMBL/GenBank/DDBJ databases">
        <title>Novel methanotroph of the genus Methylocapsa from a subarctic wetland.</title>
        <authorList>
            <person name="Belova S.E."/>
            <person name="Oshkin I.Y."/>
            <person name="Miroshnikov K."/>
            <person name="Dedysh S.N."/>
        </authorList>
    </citation>
    <scope>NUCLEOTIDE SEQUENCE [LARGE SCALE GENOMIC DNA]</scope>
    <source>
        <strain evidence="4 5">RX1</strain>
    </source>
</reference>
<protein>
    <submittedName>
        <fullName evidence="4">Ankyrin repeat domain-containing protein</fullName>
    </submittedName>
</protein>
<feature type="repeat" description="ANK" evidence="3">
    <location>
        <begin position="67"/>
        <end position="99"/>
    </location>
</feature>
<sequence>MDQKTPTSVLSDALQTFLVAQGFPPDGVNAVAANDMTPLMRAAYQGPPALVAELLQAGARVDACNSDGSQPLWLACVGDDPEIVALLIAAGADLDHTNVNGSTALMYAASAGKAKALKELLDAGADLDYQVDGFSALDMASTLECLNLMREAKRRRAQS</sequence>
<dbReference type="SUPFAM" id="SSF48403">
    <property type="entry name" value="Ankyrin repeat"/>
    <property type="match status" value="1"/>
</dbReference>
<keyword evidence="1" id="KW-0677">Repeat</keyword>
<gene>
    <name evidence="4" type="ORF">RZS28_09135</name>
</gene>
<dbReference type="Gene3D" id="1.25.40.20">
    <property type="entry name" value="Ankyrin repeat-containing domain"/>
    <property type="match status" value="1"/>
</dbReference>
<evidence type="ECO:0000256" key="2">
    <source>
        <dbReference type="ARBA" id="ARBA00023043"/>
    </source>
</evidence>
<feature type="repeat" description="ANK" evidence="3">
    <location>
        <begin position="34"/>
        <end position="66"/>
    </location>
</feature>
<evidence type="ECO:0000256" key="3">
    <source>
        <dbReference type="PROSITE-ProRule" id="PRU00023"/>
    </source>
</evidence>
<dbReference type="PANTHER" id="PTHR24126">
    <property type="entry name" value="ANKYRIN REPEAT, PH AND SEC7 DOMAIN CONTAINING PROTEIN SECG-RELATED"/>
    <property type="match status" value="1"/>
</dbReference>
<evidence type="ECO:0000256" key="1">
    <source>
        <dbReference type="ARBA" id="ARBA00022737"/>
    </source>
</evidence>
<dbReference type="SMART" id="SM00248">
    <property type="entry name" value="ANK"/>
    <property type="match status" value="3"/>
</dbReference>
<dbReference type="PROSITE" id="PS50088">
    <property type="entry name" value="ANK_REPEAT"/>
    <property type="match status" value="3"/>
</dbReference>
<dbReference type="PROSITE" id="PS50297">
    <property type="entry name" value="ANK_REP_REGION"/>
    <property type="match status" value="3"/>
</dbReference>
<dbReference type="RefSeq" id="WP_407340992.1">
    <property type="nucleotide sequence ID" value="NZ_CP136862.1"/>
</dbReference>
<evidence type="ECO:0000313" key="5">
    <source>
        <dbReference type="Proteomes" id="UP001626536"/>
    </source>
</evidence>
<name>A0ABZ0HZR4_9HYPH</name>
<feature type="repeat" description="ANK" evidence="3">
    <location>
        <begin position="100"/>
        <end position="132"/>
    </location>
</feature>
<dbReference type="InterPro" id="IPR002110">
    <property type="entry name" value="Ankyrin_rpt"/>
</dbReference>
<organism evidence="4 5">
    <name type="scientific">Methylocapsa polymorpha</name>
    <dbReference type="NCBI Taxonomy" id="3080828"/>
    <lineage>
        <taxon>Bacteria</taxon>
        <taxon>Pseudomonadati</taxon>
        <taxon>Pseudomonadota</taxon>
        <taxon>Alphaproteobacteria</taxon>
        <taxon>Hyphomicrobiales</taxon>
        <taxon>Beijerinckiaceae</taxon>
        <taxon>Methylocapsa</taxon>
    </lineage>
</organism>
<dbReference type="EMBL" id="CP136862">
    <property type="protein sequence ID" value="WOJ91396.1"/>
    <property type="molecule type" value="Genomic_DNA"/>
</dbReference>
<proteinExistence type="predicted"/>
<dbReference type="Pfam" id="PF12796">
    <property type="entry name" value="Ank_2"/>
    <property type="match status" value="1"/>
</dbReference>
<accession>A0ABZ0HZR4</accession>
<dbReference type="Pfam" id="PF00023">
    <property type="entry name" value="Ank"/>
    <property type="match status" value="1"/>
</dbReference>
<keyword evidence="2 3" id="KW-0040">ANK repeat</keyword>
<dbReference type="InterPro" id="IPR036770">
    <property type="entry name" value="Ankyrin_rpt-contain_sf"/>
</dbReference>
<keyword evidence="5" id="KW-1185">Reference proteome</keyword>
<evidence type="ECO:0000313" key="4">
    <source>
        <dbReference type="EMBL" id="WOJ91396.1"/>
    </source>
</evidence>
<dbReference type="Proteomes" id="UP001626536">
    <property type="component" value="Chromosome"/>
</dbReference>